<dbReference type="InterPro" id="IPR036393">
    <property type="entry name" value="AceGlu_kinase-like_sf"/>
</dbReference>
<dbReference type="InterPro" id="IPR054352">
    <property type="entry name" value="ACT_Aspartokinase"/>
</dbReference>
<evidence type="ECO:0000313" key="8">
    <source>
        <dbReference type="Proteomes" id="UP001556367"/>
    </source>
</evidence>
<dbReference type="Proteomes" id="UP001556367">
    <property type="component" value="Unassembled WGS sequence"/>
</dbReference>
<dbReference type="PANTHER" id="PTHR21499">
    <property type="entry name" value="ASPARTATE KINASE"/>
    <property type="match status" value="1"/>
</dbReference>
<reference evidence="8" key="1">
    <citation type="submission" date="2024-06" db="EMBL/GenBank/DDBJ databases">
        <title>Multi-omics analyses provide insights into the biosynthesis of the anticancer antibiotic pleurotin in Hohenbuehelia grisea.</title>
        <authorList>
            <person name="Weaver J.A."/>
            <person name="Alberti F."/>
        </authorList>
    </citation>
    <scope>NUCLEOTIDE SEQUENCE [LARGE SCALE GENOMIC DNA]</scope>
    <source>
        <strain evidence="8">T-177</strain>
    </source>
</reference>
<evidence type="ECO:0000259" key="6">
    <source>
        <dbReference type="PROSITE" id="PS51671"/>
    </source>
</evidence>
<evidence type="ECO:0000256" key="2">
    <source>
        <dbReference type="ARBA" id="ARBA00013059"/>
    </source>
</evidence>
<keyword evidence="5" id="KW-0067">ATP-binding</keyword>
<gene>
    <name evidence="7" type="ORF">HGRIS_000175</name>
</gene>
<keyword evidence="3" id="KW-0547">Nucleotide-binding</keyword>
<dbReference type="Pfam" id="PF22468">
    <property type="entry name" value="ACT_9"/>
    <property type="match status" value="1"/>
</dbReference>
<keyword evidence="4" id="KW-0418">Kinase</keyword>
<evidence type="ECO:0000256" key="3">
    <source>
        <dbReference type="ARBA" id="ARBA00022741"/>
    </source>
</evidence>
<dbReference type="EMBL" id="JASNQZ010000004">
    <property type="protein sequence ID" value="KAL0958000.1"/>
    <property type="molecule type" value="Genomic_DNA"/>
</dbReference>
<dbReference type="InterPro" id="IPR045865">
    <property type="entry name" value="ACT-like_dom_sf"/>
</dbReference>
<dbReference type="PANTHER" id="PTHR21499:SF59">
    <property type="entry name" value="ASPARTOKINASE"/>
    <property type="match status" value="1"/>
</dbReference>
<dbReference type="SUPFAM" id="SSF55021">
    <property type="entry name" value="ACT-like"/>
    <property type="match status" value="2"/>
</dbReference>
<dbReference type="InterPro" id="IPR001048">
    <property type="entry name" value="Asp/Glu/Uridylate_kinase"/>
</dbReference>
<dbReference type="Gene3D" id="3.40.1160.10">
    <property type="entry name" value="Acetylglutamate kinase-like"/>
    <property type="match status" value="1"/>
</dbReference>
<feature type="domain" description="ACT" evidence="6">
    <location>
        <begin position="356"/>
        <end position="422"/>
    </location>
</feature>
<dbReference type="Pfam" id="PF00696">
    <property type="entry name" value="AA_kinase"/>
    <property type="match status" value="1"/>
</dbReference>
<keyword evidence="8" id="KW-1185">Reference proteome</keyword>
<comment type="caution">
    <text evidence="7">The sequence shown here is derived from an EMBL/GenBank/DDBJ whole genome shotgun (WGS) entry which is preliminary data.</text>
</comment>
<organism evidence="7 8">
    <name type="scientific">Hohenbuehelia grisea</name>
    <dbReference type="NCBI Taxonomy" id="104357"/>
    <lineage>
        <taxon>Eukaryota</taxon>
        <taxon>Fungi</taxon>
        <taxon>Dikarya</taxon>
        <taxon>Basidiomycota</taxon>
        <taxon>Agaricomycotina</taxon>
        <taxon>Agaricomycetes</taxon>
        <taxon>Agaricomycetidae</taxon>
        <taxon>Agaricales</taxon>
        <taxon>Pleurotineae</taxon>
        <taxon>Pleurotaceae</taxon>
        <taxon>Hohenbuehelia</taxon>
    </lineage>
</organism>
<dbReference type="EC" id="2.7.2.4" evidence="2"/>
<comment type="similarity">
    <text evidence="1">Belongs to the aspartokinase family.</text>
</comment>
<dbReference type="Gene3D" id="3.30.2130.10">
    <property type="entry name" value="VC0802-like"/>
    <property type="match status" value="1"/>
</dbReference>
<dbReference type="InterPro" id="IPR002912">
    <property type="entry name" value="ACT_dom"/>
</dbReference>
<accession>A0ABR3JS49</accession>
<proteinExistence type="inferred from homology"/>
<evidence type="ECO:0000256" key="5">
    <source>
        <dbReference type="ARBA" id="ARBA00022840"/>
    </source>
</evidence>
<dbReference type="SUPFAM" id="SSF53633">
    <property type="entry name" value="Carbamate kinase-like"/>
    <property type="match status" value="1"/>
</dbReference>
<evidence type="ECO:0000256" key="1">
    <source>
        <dbReference type="ARBA" id="ARBA00010122"/>
    </source>
</evidence>
<dbReference type="PROSITE" id="PS51671">
    <property type="entry name" value="ACT"/>
    <property type="match status" value="1"/>
</dbReference>
<evidence type="ECO:0000313" key="7">
    <source>
        <dbReference type="EMBL" id="KAL0958000.1"/>
    </source>
</evidence>
<sequence length="422" mass="45904">MTITLPATEEPVWSVQHLVGFDDQTFSSGVLTALSCHSAAERHVLVTPNCVAPETYNARILELRDHNVDATFLRLDDLELPTHDPDTPPSPTRAGHKLRNALADSLAALVSKHQHKVLILAGGFTPESLKSTTWALGHLSSERLAAFVATGLRASELVLWKEVDGVFTSDPLKVPTARLLPILSFPEMAELANRSPDICDAGAIKQAYHGRVPVRIRNINNFGCQGTLIHSDPETTPQAKVSSISTETFQGRRISDFAKEAPKQTRLPTAVTIREHVVLIDISSHFETEAQGGFVSEVFSTLNRHPVAVDLISTSETHVSVAIHAVTSGTSLHHLIHELEECGTVSVREGMTILSLIGRQMPSMIGIAGQMFTTLARRNINIEMMSQSASEINISCVINGKDAMKALNLVHHSCLGKMNVLQ</sequence>
<evidence type="ECO:0000256" key="4">
    <source>
        <dbReference type="ARBA" id="ARBA00022777"/>
    </source>
</evidence>
<name>A0ABR3JS49_9AGAR</name>
<protein>
    <recommendedName>
        <fullName evidence="2">aspartate kinase</fullName>
        <ecNumber evidence="2">2.7.2.4</ecNumber>
    </recommendedName>
</protein>
<keyword evidence="4" id="KW-0808">Transferase</keyword>